<evidence type="ECO:0000313" key="4">
    <source>
        <dbReference type="Proteomes" id="UP000813461"/>
    </source>
</evidence>
<feature type="transmembrane region" description="Helical" evidence="2">
    <location>
        <begin position="456"/>
        <end position="478"/>
    </location>
</feature>
<feature type="region of interest" description="Disordered" evidence="1">
    <location>
        <begin position="1"/>
        <end position="91"/>
    </location>
</feature>
<dbReference type="AlphaFoldDB" id="A0A8K0QW63"/>
<proteinExistence type="predicted"/>
<feature type="transmembrane region" description="Helical" evidence="2">
    <location>
        <begin position="490"/>
        <end position="512"/>
    </location>
</feature>
<feature type="region of interest" description="Disordered" evidence="1">
    <location>
        <begin position="111"/>
        <end position="130"/>
    </location>
</feature>
<dbReference type="Proteomes" id="UP000813461">
    <property type="component" value="Unassembled WGS sequence"/>
</dbReference>
<feature type="compositionally biased region" description="Basic and acidic residues" evidence="1">
    <location>
        <begin position="379"/>
        <end position="389"/>
    </location>
</feature>
<feature type="compositionally biased region" description="Low complexity" evidence="1">
    <location>
        <begin position="344"/>
        <end position="378"/>
    </location>
</feature>
<feature type="region of interest" description="Disordered" evidence="1">
    <location>
        <begin position="165"/>
        <end position="210"/>
    </location>
</feature>
<keyword evidence="2" id="KW-0812">Transmembrane</keyword>
<evidence type="ECO:0000256" key="1">
    <source>
        <dbReference type="SAM" id="MobiDB-lite"/>
    </source>
</evidence>
<sequence length="550" mass="59620">MSEHRPYSPDLEEIIDRYASPALDSSSPRQSVRPFDTSSRRAEDDDTLPSLPSSPPTSRSKTRRLRHAPTNSAPDRFERRSRASLPTSCRGLGTSPLLPYGLIIENTGTQSLSHRRPVQGNMTSSTPSLHSLSSFWRESTSSLRSKLPGAFPDECVEAGSLSSQLHSSALHADPTPKSDHARDSDEYTETLSKSDSPSLQGELQRASPAEVALRENLTNTTRPPPQNRQTNWASRLFGRREASSACRPLYQSTISDDNASEFEYVEPETASELHEAILARIRARGKDLKSEKNTLTQSLESEPTMLCDDDISMTAHDEDGMGLPADAESMSTGSLTHPASGYDASSSSVRRASYSSTPAASVSDNGDSDLSGLRSSLMDGKEESTEHSCPRTSLAPIVVINNQEPTLMIHQDSLSLASSVVVFEQEPRDITHNLALSPVQVVFADKLIAVMPFRGLGFATANAIIYGFVTLVTLRFIVVNLGADVRTSGLASDIGVAIIAALILCTALHSALGGSLKKTWKDASKSVNEVVGNIRLQMVNVIWKAKEQQE</sequence>
<protein>
    <submittedName>
        <fullName evidence="3">Uncharacterized protein</fullName>
    </submittedName>
</protein>
<comment type="caution">
    <text evidence="3">The sequence shown here is derived from an EMBL/GenBank/DDBJ whole genome shotgun (WGS) entry which is preliminary data.</text>
</comment>
<keyword evidence="2" id="KW-1133">Transmembrane helix</keyword>
<organism evidence="3 4">
    <name type="scientific">Paraphoma chrysanthemicola</name>
    <dbReference type="NCBI Taxonomy" id="798071"/>
    <lineage>
        <taxon>Eukaryota</taxon>
        <taxon>Fungi</taxon>
        <taxon>Dikarya</taxon>
        <taxon>Ascomycota</taxon>
        <taxon>Pezizomycotina</taxon>
        <taxon>Dothideomycetes</taxon>
        <taxon>Pleosporomycetidae</taxon>
        <taxon>Pleosporales</taxon>
        <taxon>Pleosporineae</taxon>
        <taxon>Phaeosphaeriaceae</taxon>
        <taxon>Paraphoma</taxon>
    </lineage>
</organism>
<evidence type="ECO:0000256" key="2">
    <source>
        <dbReference type="SAM" id="Phobius"/>
    </source>
</evidence>
<gene>
    <name evidence="3" type="ORF">FB567DRAFT_611103</name>
</gene>
<keyword evidence="4" id="KW-1185">Reference proteome</keyword>
<feature type="compositionally biased region" description="Polar residues" evidence="1">
    <location>
        <begin position="189"/>
        <end position="201"/>
    </location>
</feature>
<name>A0A8K0QW63_9PLEO</name>
<dbReference type="OrthoDB" id="10471659at2759"/>
<accession>A0A8K0QW63</accession>
<evidence type="ECO:0000313" key="3">
    <source>
        <dbReference type="EMBL" id="KAH7074185.1"/>
    </source>
</evidence>
<keyword evidence="2" id="KW-0472">Membrane</keyword>
<feature type="compositionally biased region" description="Low complexity" evidence="1">
    <location>
        <begin position="48"/>
        <end position="59"/>
    </location>
</feature>
<reference evidence="3" key="1">
    <citation type="journal article" date="2021" name="Nat. Commun.">
        <title>Genetic determinants of endophytism in the Arabidopsis root mycobiome.</title>
        <authorList>
            <person name="Mesny F."/>
            <person name="Miyauchi S."/>
            <person name="Thiergart T."/>
            <person name="Pickel B."/>
            <person name="Atanasova L."/>
            <person name="Karlsson M."/>
            <person name="Huettel B."/>
            <person name="Barry K.W."/>
            <person name="Haridas S."/>
            <person name="Chen C."/>
            <person name="Bauer D."/>
            <person name="Andreopoulos W."/>
            <person name="Pangilinan J."/>
            <person name="LaButti K."/>
            <person name="Riley R."/>
            <person name="Lipzen A."/>
            <person name="Clum A."/>
            <person name="Drula E."/>
            <person name="Henrissat B."/>
            <person name="Kohler A."/>
            <person name="Grigoriev I.V."/>
            <person name="Martin F.M."/>
            <person name="Hacquard S."/>
        </authorList>
    </citation>
    <scope>NUCLEOTIDE SEQUENCE</scope>
    <source>
        <strain evidence="3">MPI-SDFR-AT-0120</strain>
    </source>
</reference>
<dbReference type="EMBL" id="JAGMVJ010000021">
    <property type="protein sequence ID" value="KAH7074185.1"/>
    <property type="molecule type" value="Genomic_DNA"/>
</dbReference>
<feature type="compositionally biased region" description="Basic and acidic residues" evidence="1">
    <location>
        <begin position="174"/>
        <end position="185"/>
    </location>
</feature>
<feature type="region of interest" description="Disordered" evidence="1">
    <location>
        <begin position="314"/>
        <end position="389"/>
    </location>
</feature>